<feature type="transmembrane region" description="Helical" evidence="7">
    <location>
        <begin position="123"/>
        <end position="144"/>
    </location>
</feature>
<dbReference type="GO" id="GO:0008233">
    <property type="term" value="F:peptidase activity"/>
    <property type="evidence" value="ECO:0007669"/>
    <property type="project" value="UniProtKB-KW"/>
</dbReference>
<evidence type="ECO:0000256" key="5">
    <source>
        <dbReference type="ARBA" id="ARBA00022989"/>
    </source>
</evidence>
<keyword evidence="6 7" id="KW-0472">Membrane</keyword>
<feature type="transmembrane region" description="Helical" evidence="7">
    <location>
        <begin position="156"/>
        <end position="184"/>
    </location>
</feature>
<dbReference type="Proteomes" id="UP000772812">
    <property type="component" value="Unassembled WGS sequence"/>
</dbReference>
<evidence type="ECO:0000256" key="1">
    <source>
        <dbReference type="ARBA" id="ARBA00004141"/>
    </source>
</evidence>
<dbReference type="SUPFAM" id="SSF144091">
    <property type="entry name" value="Rhomboid-like"/>
    <property type="match status" value="1"/>
</dbReference>
<feature type="domain" description="Peptidase S54 rhomboid" evidence="8">
    <location>
        <begin position="60"/>
        <end position="210"/>
    </location>
</feature>
<dbReference type="Pfam" id="PF01694">
    <property type="entry name" value="Rhomboid"/>
    <property type="match status" value="1"/>
</dbReference>
<dbReference type="InterPro" id="IPR035952">
    <property type="entry name" value="Rhomboid-like_sf"/>
</dbReference>
<feature type="transmembrane region" description="Helical" evidence="7">
    <location>
        <begin position="65"/>
        <end position="85"/>
    </location>
</feature>
<feature type="transmembrane region" description="Helical" evidence="7">
    <location>
        <begin position="190"/>
        <end position="210"/>
    </location>
</feature>
<dbReference type="EMBL" id="JAACYA010000001">
    <property type="protein sequence ID" value="MBK3332062.1"/>
    <property type="molecule type" value="Genomic_DNA"/>
</dbReference>
<dbReference type="GO" id="GO:0006508">
    <property type="term" value="P:proteolysis"/>
    <property type="evidence" value="ECO:0007669"/>
    <property type="project" value="UniProtKB-KW"/>
</dbReference>
<dbReference type="RefSeq" id="WP_200673452.1">
    <property type="nucleotide sequence ID" value="NZ_JAACYA010000001.1"/>
</dbReference>
<keyword evidence="9" id="KW-0645">Protease</keyword>
<feature type="transmembrane region" description="Helical" evidence="7">
    <location>
        <begin position="97"/>
        <end position="117"/>
    </location>
</feature>
<keyword evidence="5 7" id="KW-1133">Transmembrane helix</keyword>
<comment type="caution">
    <text evidence="9">The sequence shown here is derived from an EMBL/GenBank/DDBJ whole genome shotgun (WGS) entry which is preliminary data.</text>
</comment>
<dbReference type="InterPro" id="IPR022764">
    <property type="entry name" value="Peptidase_S54_rhomboid_dom"/>
</dbReference>
<feature type="transmembrane region" description="Helical" evidence="7">
    <location>
        <begin position="12"/>
        <end position="30"/>
    </location>
</feature>
<evidence type="ECO:0000313" key="9">
    <source>
        <dbReference type="EMBL" id="MBK3332062.1"/>
    </source>
</evidence>
<evidence type="ECO:0000256" key="3">
    <source>
        <dbReference type="ARBA" id="ARBA00022692"/>
    </source>
</evidence>
<dbReference type="Gene3D" id="1.20.1540.10">
    <property type="entry name" value="Rhomboid-like"/>
    <property type="match status" value="1"/>
</dbReference>
<dbReference type="InterPro" id="IPR050925">
    <property type="entry name" value="Rhomboid_protease_S54"/>
</dbReference>
<gene>
    <name evidence="9" type="ORF">GWK41_03140</name>
</gene>
<protein>
    <submittedName>
        <fullName evidence="9">Rhomboid family intramembrane serine protease</fullName>
    </submittedName>
</protein>
<comment type="subcellular location">
    <subcellularLocation>
        <location evidence="1">Membrane</location>
        <topology evidence="1">Multi-pass membrane protein</topology>
    </subcellularLocation>
</comment>
<evidence type="ECO:0000256" key="7">
    <source>
        <dbReference type="SAM" id="Phobius"/>
    </source>
</evidence>
<keyword evidence="10" id="KW-1185">Reference proteome</keyword>
<dbReference type="PANTHER" id="PTHR43731:SF14">
    <property type="entry name" value="PRESENILIN-ASSOCIATED RHOMBOID-LIKE PROTEIN, MITOCHONDRIAL"/>
    <property type="match status" value="1"/>
</dbReference>
<keyword evidence="4" id="KW-0378">Hydrolase</keyword>
<sequence>MIPLKDNIPTRVFPFLTVFLIVVNSTIFIYELTIPPYMFKEFIYRYGLLPVDVIGLRFDKVITSMFLHGSFAHLFGNMLFLWIFGNNVEDALGRFRFIVFYLVSGFGAALTQSIVSIATGNLYVPMIGASGAISGILAAYIKLYPHAKVLTFIPPFFFMLFVLPAWFFIGYWFFLQVLFAIAVPPGIGGVAWYAHIGGFITGWFVIDVLYRPSKAKVVHYSALR</sequence>
<evidence type="ECO:0000313" key="10">
    <source>
        <dbReference type="Proteomes" id="UP000772812"/>
    </source>
</evidence>
<evidence type="ECO:0000259" key="8">
    <source>
        <dbReference type="Pfam" id="PF01694"/>
    </source>
</evidence>
<reference evidence="9 10" key="1">
    <citation type="journal article" date="2021" name="Syst. Appl. Microbiol.">
        <title>Persephonella atlantica sp. nov.: How to adapt to physico-chemical gradients in high temperature hydrothermal habitats.</title>
        <authorList>
            <person name="Francois D.X."/>
            <person name="Godfroy A."/>
            <person name="Mathien C."/>
            <person name="Aube J."/>
            <person name="Cathalot C."/>
            <person name="Lesongeur F."/>
            <person name="L'Haridon S."/>
            <person name="Philippon X."/>
            <person name="Roussel E.G."/>
        </authorList>
    </citation>
    <scope>NUCLEOTIDE SEQUENCE [LARGE SCALE GENOMIC DNA]</scope>
    <source>
        <strain evidence="9 10">MO1340</strain>
    </source>
</reference>
<proteinExistence type="inferred from homology"/>
<evidence type="ECO:0000256" key="6">
    <source>
        <dbReference type="ARBA" id="ARBA00023136"/>
    </source>
</evidence>
<dbReference type="PANTHER" id="PTHR43731">
    <property type="entry name" value="RHOMBOID PROTEASE"/>
    <property type="match status" value="1"/>
</dbReference>
<name>A0ABS1GGL3_9AQUI</name>
<evidence type="ECO:0000256" key="2">
    <source>
        <dbReference type="ARBA" id="ARBA00009045"/>
    </source>
</evidence>
<accession>A0ABS1GGL3</accession>
<comment type="similarity">
    <text evidence="2">Belongs to the peptidase S54 family.</text>
</comment>
<organism evidence="9 10">
    <name type="scientific">Persephonella atlantica</name>
    <dbReference type="NCBI Taxonomy" id="2699429"/>
    <lineage>
        <taxon>Bacteria</taxon>
        <taxon>Pseudomonadati</taxon>
        <taxon>Aquificota</taxon>
        <taxon>Aquificia</taxon>
        <taxon>Aquificales</taxon>
        <taxon>Hydrogenothermaceae</taxon>
        <taxon>Persephonella</taxon>
    </lineage>
</organism>
<keyword evidence="3 7" id="KW-0812">Transmembrane</keyword>
<evidence type="ECO:0000256" key="4">
    <source>
        <dbReference type="ARBA" id="ARBA00022801"/>
    </source>
</evidence>